<reference evidence="3" key="1">
    <citation type="journal article" date="2018" name="DNA Res.">
        <title>Multiple hybrid de novo genome assembly of finger millet, an orphan allotetraploid crop.</title>
        <authorList>
            <person name="Hatakeyama M."/>
            <person name="Aluri S."/>
            <person name="Balachadran M.T."/>
            <person name="Sivarajan S.R."/>
            <person name="Patrignani A."/>
            <person name="Gruter S."/>
            <person name="Poveda L."/>
            <person name="Shimizu-Inatsugi R."/>
            <person name="Baeten J."/>
            <person name="Francoijs K.J."/>
            <person name="Nataraja K.N."/>
            <person name="Reddy Y.A.N."/>
            <person name="Phadnis S."/>
            <person name="Ravikumar R.L."/>
            <person name="Schlapbach R."/>
            <person name="Sreeman S.M."/>
            <person name="Shimizu K.K."/>
        </authorList>
    </citation>
    <scope>NUCLEOTIDE SEQUENCE</scope>
</reference>
<gene>
    <name evidence="3" type="primary">gb10737</name>
    <name evidence="3" type="ORF">PR202_gb10737</name>
</gene>
<comment type="caution">
    <text evidence="3">The sequence shown here is derived from an EMBL/GenBank/DDBJ whole genome shotgun (WGS) entry which is preliminary data.</text>
</comment>
<feature type="compositionally biased region" description="Pro residues" evidence="1">
    <location>
        <begin position="159"/>
        <end position="170"/>
    </location>
</feature>
<accession>A0AAV5EK20</accession>
<evidence type="ECO:0000256" key="2">
    <source>
        <dbReference type="SAM" id="SignalP"/>
    </source>
</evidence>
<dbReference type="EMBL" id="BQKI01000076">
    <property type="protein sequence ID" value="GJN23117.1"/>
    <property type="molecule type" value="Genomic_DNA"/>
</dbReference>
<feature type="region of interest" description="Disordered" evidence="1">
    <location>
        <begin position="156"/>
        <end position="205"/>
    </location>
</feature>
<name>A0AAV5EK20_ELECO</name>
<keyword evidence="2" id="KW-0732">Signal</keyword>
<protein>
    <submittedName>
        <fullName evidence="3">Uncharacterized protein</fullName>
    </submittedName>
</protein>
<evidence type="ECO:0000313" key="3">
    <source>
        <dbReference type="EMBL" id="GJN23117.1"/>
    </source>
</evidence>
<feature type="chain" id="PRO_5043439363" evidence="2">
    <location>
        <begin position="26"/>
        <end position="240"/>
    </location>
</feature>
<organism evidence="3 4">
    <name type="scientific">Eleusine coracana subsp. coracana</name>
    <dbReference type="NCBI Taxonomy" id="191504"/>
    <lineage>
        <taxon>Eukaryota</taxon>
        <taxon>Viridiplantae</taxon>
        <taxon>Streptophyta</taxon>
        <taxon>Embryophyta</taxon>
        <taxon>Tracheophyta</taxon>
        <taxon>Spermatophyta</taxon>
        <taxon>Magnoliopsida</taxon>
        <taxon>Liliopsida</taxon>
        <taxon>Poales</taxon>
        <taxon>Poaceae</taxon>
        <taxon>PACMAD clade</taxon>
        <taxon>Chloridoideae</taxon>
        <taxon>Cynodonteae</taxon>
        <taxon>Eleusininae</taxon>
        <taxon>Eleusine</taxon>
    </lineage>
</organism>
<evidence type="ECO:0000256" key="1">
    <source>
        <dbReference type="SAM" id="MobiDB-lite"/>
    </source>
</evidence>
<feature type="region of interest" description="Disordered" evidence="1">
    <location>
        <begin position="220"/>
        <end position="240"/>
    </location>
</feature>
<evidence type="ECO:0000313" key="4">
    <source>
        <dbReference type="Proteomes" id="UP001054889"/>
    </source>
</evidence>
<feature type="compositionally biased region" description="Acidic residues" evidence="1">
    <location>
        <begin position="221"/>
        <end position="231"/>
    </location>
</feature>
<proteinExistence type="predicted"/>
<dbReference type="AlphaFoldDB" id="A0AAV5EK20"/>
<reference evidence="3" key="2">
    <citation type="submission" date="2021-12" db="EMBL/GenBank/DDBJ databases">
        <title>Resequencing data analysis of finger millet.</title>
        <authorList>
            <person name="Hatakeyama M."/>
            <person name="Aluri S."/>
            <person name="Balachadran M.T."/>
            <person name="Sivarajan S.R."/>
            <person name="Poveda L."/>
            <person name="Shimizu-Inatsugi R."/>
            <person name="Schlapbach R."/>
            <person name="Sreeman S.M."/>
            <person name="Shimizu K.K."/>
        </authorList>
    </citation>
    <scope>NUCLEOTIDE SEQUENCE</scope>
</reference>
<keyword evidence="4" id="KW-1185">Reference proteome</keyword>
<sequence>MEQQKMSVVAALLVLFLCAAGSGQAVRLLHDVDVDREFAFGTKAAAETEPLDPALDDDDYESEISRVEFEPELGSTAPYTVAAAPHPAATVTAASSSGPAPGPIKAKNAAAGGRSMKWWLPPSTMPSFPLFPNPGGMPGIPGFPMPGMPFHPIGSWGAPAPPVHAQPSPPASGSGSGGNSNGNGNDPTRTDAPTNRAGGRGDNLYSDHFDEKYLLLILNAMEEEENEEAQEEAPKDEAEI</sequence>
<feature type="signal peptide" evidence="2">
    <location>
        <begin position="1"/>
        <end position="25"/>
    </location>
</feature>
<dbReference type="Proteomes" id="UP001054889">
    <property type="component" value="Unassembled WGS sequence"/>
</dbReference>